<feature type="transmembrane region" description="Helical" evidence="1">
    <location>
        <begin position="65"/>
        <end position="85"/>
    </location>
</feature>
<feature type="transmembrane region" description="Helical" evidence="1">
    <location>
        <begin position="189"/>
        <end position="214"/>
    </location>
</feature>
<dbReference type="PANTHER" id="PTHR38457:SF1">
    <property type="entry name" value="REGULATOR ABRB-RELATED"/>
    <property type="match status" value="1"/>
</dbReference>
<dbReference type="GO" id="GO:0010468">
    <property type="term" value="P:regulation of gene expression"/>
    <property type="evidence" value="ECO:0007669"/>
    <property type="project" value="InterPro"/>
</dbReference>
<sequence>MTLGLVGVPAGYLSGSILAVSAAALSGRPMRIPPPFARTIFVLLGISLGAVVTPETLTGMASYPLSIAALIVGMTAVSFGGTAYLRAVHGWSTPNAYLASAPGAMSQVLVLGAELGADLRAIAIVQSTRVVIVAIGLPTGLALAGLAGPAIRPDPGPLTLHVIDELAILVAAGAFGAWLAHRLRLPGGLLFGAMITSAVLHGTGLIHAVLPWWITNAAGLVLGAIIGARFANTPLRLLTDYLGAAFGSFAVSVAIASVFAAGVVSLLSMRAAEVMIAYAPGSVDAMMLLALGLHLDPVYVGAHHVVRIFLISLTAPLVARRIARKPKPPASTREPPSFQD</sequence>
<dbReference type="KEGG" id="ptaw:DW352_14430"/>
<dbReference type="GO" id="GO:0016020">
    <property type="term" value="C:membrane"/>
    <property type="evidence" value="ECO:0007669"/>
    <property type="project" value="InterPro"/>
</dbReference>
<organism evidence="2 3">
    <name type="scientific">Pseudolabrys taiwanensis</name>
    <dbReference type="NCBI Taxonomy" id="331696"/>
    <lineage>
        <taxon>Bacteria</taxon>
        <taxon>Pseudomonadati</taxon>
        <taxon>Pseudomonadota</taxon>
        <taxon>Alphaproteobacteria</taxon>
        <taxon>Hyphomicrobiales</taxon>
        <taxon>Xanthobacteraceae</taxon>
        <taxon>Pseudolabrys</taxon>
    </lineage>
</organism>
<keyword evidence="3" id="KW-1185">Reference proteome</keyword>
<dbReference type="Proteomes" id="UP000254889">
    <property type="component" value="Chromosome"/>
</dbReference>
<gene>
    <name evidence="2" type="ORF">DW352_14430</name>
</gene>
<dbReference type="PANTHER" id="PTHR38457">
    <property type="entry name" value="REGULATOR ABRB-RELATED"/>
    <property type="match status" value="1"/>
</dbReference>
<proteinExistence type="predicted"/>
<dbReference type="Pfam" id="PF05145">
    <property type="entry name" value="AbrB"/>
    <property type="match status" value="1"/>
</dbReference>
<dbReference type="EMBL" id="CP031417">
    <property type="protein sequence ID" value="AXK81610.1"/>
    <property type="molecule type" value="Genomic_DNA"/>
</dbReference>
<dbReference type="InterPro" id="IPR007820">
    <property type="entry name" value="AbrB_fam"/>
</dbReference>
<feature type="transmembrane region" description="Helical" evidence="1">
    <location>
        <begin position="129"/>
        <end position="152"/>
    </location>
</feature>
<dbReference type="PIRSF" id="PIRSF038991">
    <property type="entry name" value="Protein_AbrB"/>
    <property type="match status" value="1"/>
</dbReference>
<accession>A0A345ZXG3</accession>
<feature type="transmembrane region" description="Helical" evidence="1">
    <location>
        <begin position="301"/>
        <end position="319"/>
    </location>
</feature>
<feature type="transmembrane region" description="Helical" evidence="1">
    <location>
        <begin position="35"/>
        <end position="53"/>
    </location>
</feature>
<dbReference type="NCBIfam" id="TIGR03082">
    <property type="entry name" value="Gneg_AbrB_dup"/>
    <property type="match status" value="1"/>
</dbReference>
<feature type="transmembrane region" description="Helical" evidence="1">
    <location>
        <begin position="274"/>
        <end position="295"/>
    </location>
</feature>
<dbReference type="OrthoDB" id="7157734at2"/>
<dbReference type="InterPro" id="IPR017516">
    <property type="entry name" value="AbrB_dup"/>
</dbReference>
<evidence type="ECO:0000313" key="2">
    <source>
        <dbReference type="EMBL" id="AXK81610.1"/>
    </source>
</evidence>
<feature type="transmembrane region" description="Helical" evidence="1">
    <location>
        <begin position="241"/>
        <end position="267"/>
    </location>
</feature>
<reference evidence="2 3" key="1">
    <citation type="submission" date="2018-07" db="EMBL/GenBank/DDBJ databases">
        <authorList>
            <person name="Quirk P.G."/>
            <person name="Krulwich T.A."/>
        </authorList>
    </citation>
    <scope>NUCLEOTIDE SEQUENCE [LARGE SCALE GENOMIC DNA]</scope>
    <source>
        <strain evidence="2 3">CC-BB4</strain>
    </source>
</reference>
<keyword evidence="1" id="KW-0472">Membrane</keyword>
<protein>
    <submittedName>
        <fullName evidence="2">AbrB family transcriptional regulator</fullName>
    </submittedName>
</protein>
<evidence type="ECO:0000313" key="3">
    <source>
        <dbReference type="Proteomes" id="UP000254889"/>
    </source>
</evidence>
<name>A0A345ZXG3_9HYPH</name>
<evidence type="ECO:0000256" key="1">
    <source>
        <dbReference type="SAM" id="Phobius"/>
    </source>
</evidence>
<keyword evidence="1" id="KW-1133">Transmembrane helix</keyword>
<keyword evidence="1" id="KW-0812">Transmembrane</keyword>
<feature type="transmembrane region" description="Helical" evidence="1">
    <location>
        <begin position="158"/>
        <end position="180"/>
    </location>
</feature>
<dbReference type="AlphaFoldDB" id="A0A345ZXG3"/>